<gene>
    <name evidence="2" type="ORF">SAMN05878281_1692</name>
</gene>
<dbReference type="AlphaFoldDB" id="A0A1M7L1Z0"/>
<dbReference type="STRING" id="143223.SAMN05878281_1692"/>
<dbReference type="RefSeq" id="WP_079734847.1">
    <property type="nucleotide sequence ID" value="NZ_LT670848.1"/>
</dbReference>
<dbReference type="Pfam" id="PF13568">
    <property type="entry name" value="OMP_b-brl_2"/>
    <property type="match status" value="1"/>
</dbReference>
<protein>
    <submittedName>
        <fullName evidence="2">Probable protein-translocating porin PorT</fullName>
    </submittedName>
</protein>
<dbReference type="Proteomes" id="UP000190235">
    <property type="component" value="Chromosome I"/>
</dbReference>
<organism evidence="2 3">
    <name type="scientific">Salegentibacter salegens</name>
    <dbReference type="NCBI Taxonomy" id="143223"/>
    <lineage>
        <taxon>Bacteria</taxon>
        <taxon>Pseudomonadati</taxon>
        <taxon>Bacteroidota</taxon>
        <taxon>Flavobacteriia</taxon>
        <taxon>Flavobacteriales</taxon>
        <taxon>Flavobacteriaceae</taxon>
        <taxon>Salegentibacter</taxon>
    </lineage>
</organism>
<accession>A0A1M7L1Z0</accession>
<dbReference type="InterPro" id="IPR011250">
    <property type="entry name" value="OMP/PagP_B-barrel"/>
</dbReference>
<dbReference type="InterPro" id="IPR025665">
    <property type="entry name" value="Beta-barrel_OMP_2"/>
</dbReference>
<evidence type="ECO:0000259" key="1">
    <source>
        <dbReference type="Pfam" id="PF13568"/>
    </source>
</evidence>
<evidence type="ECO:0000313" key="2">
    <source>
        <dbReference type="EMBL" id="SHM71700.1"/>
    </source>
</evidence>
<dbReference type="OrthoDB" id="1467485at2"/>
<evidence type="ECO:0000313" key="3">
    <source>
        <dbReference type="Proteomes" id="UP000190235"/>
    </source>
</evidence>
<reference evidence="3" key="1">
    <citation type="submission" date="2016-11" db="EMBL/GenBank/DDBJ databases">
        <authorList>
            <person name="Varghese N."/>
            <person name="Submissions S."/>
        </authorList>
    </citation>
    <scope>NUCLEOTIDE SEQUENCE [LARGE SCALE GENOMIC DNA]</scope>
    <source>
        <strain evidence="3">ACAM 48</strain>
    </source>
</reference>
<sequence length="220" mass="25538">MKKLFVIVLLFCVQFGYAQIFGGDKIINNENFDKQRWSWGYYLGFNTYDFKFKYNEEVSPNGNDLIIEKTMGFNVGLVGNLRLNNNLDLRLEPGVTFNTRNFRPPYTQDIEEVNATYVHIPLLLKFSADRHNNFKPFVVGGVSTSINLSSNENNPDVDTRLKTNNYHYEVGLGIDLYLYYFKFSPSIRGVFTINNEMVETQFSEVDAMRSQAVFLNFTFQ</sequence>
<dbReference type="EMBL" id="LT670848">
    <property type="protein sequence ID" value="SHM71700.1"/>
    <property type="molecule type" value="Genomic_DNA"/>
</dbReference>
<feature type="domain" description="Outer membrane protein beta-barrel" evidence="1">
    <location>
        <begin position="35"/>
        <end position="196"/>
    </location>
</feature>
<dbReference type="SUPFAM" id="SSF56925">
    <property type="entry name" value="OMPA-like"/>
    <property type="match status" value="1"/>
</dbReference>
<name>A0A1M7L1Z0_9FLAO</name>
<keyword evidence="3" id="KW-1185">Reference proteome</keyword>
<proteinExistence type="predicted"/>